<name>A0A2M7T9G6_9ACTN</name>
<dbReference type="Gene3D" id="2.60.40.4070">
    <property type="match status" value="1"/>
</dbReference>
<dbReference type="Gene3D" id="2.130.10.10">
    <property type="entry name" value="YVTN repeat-like/Quinoprotein amine dehydrogenase"/>
    <property type="match status" value="1"/>
</dbReference>
<evidence type="ECO:0000259" key="2">
    <source>
        <dbReference type="Pfam" id="PF13360"/>
    </source>
</evidence>
<protein>
    <recommendedName>
        <fullName evidence="2">Pyrrolo-quinoline quinone repeat domain-containing protein</fullName>
    </recommendedName>
</protein>
<dbReference type="Gene3D" id="2.40.10.480">
    <property type="match status" value="2"/>
</dbReference>
<dbReference type="InterPro" id="IPR011047">
    <property type="entry name" value="Quinoprotein_ADH-like_sf"/>
</dbReference>
<dbReference type="PANTHER" id="PTHR34512:SF30">
    <property type="entry name" value="OUTER MEMBRANE PROTEIN ASSEMBLY FACTOR BAMB"/>
    <property type="match status" value="1"/>
</dbReference>
<comment type="caution">
    <text evidence="3">The sequence shown here is derived from an EMBL/GenBank/DDBJ whole genome shotgun (WGS) entry which is preliminary data.</text>
</comment>
<dbReference type="AlphaFoldDB" id="A0A2M7T9G6"/>
<gene>
    <name evidence="3" type="ORF">COY37_02705</name>
</gene>
<dbReference type="SMART" id="SM00564">
    <property type="entry name" value="PQQ"/>
    <property type="match status" value="7"/>
</dbReference>
<evidence type="ECO:0000313" key="4">
    <source>
        <dbReference type="Proteomes" id="UP000230956"/>
    </source>
</evidence>
<dbReference type="InterPro" id="IPR002372">
    <property type="entry name" value="PQQ_rpt_dom"/>
</dbReference>
<dbReference type="EMBL" id="PFNG01000066">
    <property type="protein sequence ID" value="PIZ41204.1"/>
    <property type="molecule type" value="Genomic_DNA"/>
</dbReference>
<evidence type="ECO:0000313" key="3">
    <source>
        <dbReference type="EMBL" id="PIZ41204.1"/>
    </source>
</evidence>
<proteinExistence type="predicted"/>
<keyword evidence="1" id="KW-0472">Membrane</keyword>
<keyword evidence="1" id="KW-0812">Transmembrane</keyword>
<dbReference type="InterPro" id="IPR015943">
    <property type="entry name" value="WD40/YVTN_repeat-like_dom_sf"/>
</dbReference>
<feature type="domain" description="Pyrrolo-quinoline quinone repeat" evidence="2">
    <location>
        <begin position="216"/>
        <end position="323"/>
    </location>
</feature>
<dbReference type="PANTHER" id="PTHR34512">
    <property type="entry name" value="CELL SURFACE PROTEIN"/>
    <property type="match status" value="1"/>
</dbReference>
<dbReference type="SUPFAM" id="SSF50998">
    <property type="entry name" value="Quinoprotein alcohol dehydrogenase-like"/>
    <property type="match status" value="2"/>
</dbReference>
<dbReference type="InterPro" id="IPR018391">
    <property type="entry name" value="PQQ_b-propeller_rpt"/>
</dbReference>
<feature type="domain" description="Pyrrolo-quinoline quinone repeat" evidence="2">
    <location>
        <begin position="99"/>
        <end position="211"/>
    </location>
</feature>
<accession>A0A2M7T9G6</accession>
<feature type="non-terminal residue" evidence="3">
    <location>
        <position position="498"/>
    </location>
</feature>
<dbReference type="Proteomes" id="UP000230956">
    <property type="component" value="Unassembled WGS sequence"/>
</dbReference>
<evidence type="ECO:0000256" key="1">
    <source>
        <dbReference type="SAM" id="Phobius"/>
    </source>
</evidence>
<sequence length="498" mass="53916">MQAVVAYMCYSTIEYIRVWAINRARIVLEGRHLNILKTACIALLVILVANMPAAYGSSWPMFQYDAQNTGFNADEQGIAPPLKVDWVKGGELSTYELRTRPVIADGLVYVGERSGSRGKLLAISLLTGKCLWVIEGLIVENAPALANGRIYFGATDGKFYALDAKSGQTIWSVSAGPTTSPIIFGDRIYFGTQSGGVCVLNAATGEKLWSINRSGFRSAPAVTNDTLFIGGNEVIALDPSNGQIKWSFADQSRSFSAPAVRGKSVYVSSDYYLYCLDADSGRVKWSRYLGIRNGSSKIPVLAGNTVYLGAVTAVDADTGGVKWAFDGRNQYPIVSVAVANGYVFVGSTRTDTTLDSSNGRIYVLNADTGELVYQYFAGVCHNDWYAIDPSPSIAEGSVVLNMSTYMLFCLSPPDRSPLLGVSVDKNKINAYDNETGSVNLTFNLDATGTVTADVLDSQGTTVYRLAENQTLGKGAHSLVWHGLIYFQEMADPVLRDEF</sequence>
<reference evidence="4" key="1">
    <citation type="submission" date="2017-09" db="EMBL/GenBank/DDBJ databases">
        <title>Depth-based differentiation of microbial function through sediment-hosted aquifers and enrichment of novel symbionts in the deep terrestrial subsurface.</title>
        <authorList>
            <person name="Probst A.J."/>
            <person name="Ladd B."/>
            <person name="Jarett J.K."/>
            <person name="Geller-Mcgrath D.E."/>
            <person name="Sieber C.M.K."/>
            <person name="Emerson J.B."/>
            <person name="Anantharaman K."/>
            <person name="Thomas B.C."/>
            <person name="Malmstrom R."/>
            <person name="Stieglmeier M."/>
            <person name="Klingl A."/>
            <person name="Woyke T."/>
            <person name="Ryan C.M."/>
            <person name="Banfield J.F."/>
        </authorList>
    </citation>
    <scope>NUCLEOTIDE SEQUENCE [LARGE SCALE GENOMIC DNA]</scope>
</reference>
<feature type="transmembrane region" description="Helical" evidence="1">
    <location>
        <begin position="35"/>
        <end position="55"/>
    </location>
</feature>
<keyword evidence="1" id="KW-1133">Transmembrane helix</keyword>
<organism evidence="3 4">
    <name type="scientific">Candidatus Aquicultor secundus</name>
    <dbReference type="NCBI Taxonomy" id="1973895"/>
    <lineage>
        <taxon>Bacteria</taxon>
        <taxon>Bacillati</taxon>
        <taxon>Actinomycetota</taxon>
        <taxon>Candidatus Aquicultoria</taxon>
        <taxon>Candidatus Aquicultorales</taxon>
        <taxon>Candidatus Aquicultoraceae</taxon>
        <taxon>Candidatus Aquicultor</taxon>
    </lineage>
</organism>
<dbReference type="Pfam" id="PF13360">
    <property type="entry name" value="PQQ_2"/>
    <property type="match status" value="2"/>
</dbReference>